<dbReference type="OMA" id="TDFRFIA"/>
<dbReference type="PANTHER" id="PTHR11825:SF44">
    <property type="entry name" value="BRANCHED-CHAIN-AMINO-ACID AMINOTRANSFERASE"/>
    <property type="match status" value="1"/>
</dbReference>
<evidence type="ECO:0000256" key="2">
    <source>
        <dbReference type="ARBA" id="ARBA00009320"/>
    </source>
</evidence>
<evidence type="ECO:0000256" key="4">
    <source>
        <dbReference type="ARBA" id="ARBA00022605"/>
    </source>
</evidence>
<dbReference type="Proteomes" id="UP001149090">
    <property type="component" value="Unassembled WGS sequence"/>
</dbReference>
<dbReference type="SUPFAM" id="SSF56752">
    <property type="entry name" value="D-aminoacid aminotransferase-like PLP-dependent enzymes"/>
    <property type="match status" value="1"/>
</dbReference>
<comment type="similarity">
    <text evidence="2 9">Belongs to the class-IV pyridoxal-phosphate-dependent aminotransferase family.</text>
</comment>
<dbReference type="PIRSF" id="PIRSF006468">
    <property type="entry name" value="BCAT1"/>
    <property type="match status" value="1"/>
</dbReference>
<evidence type="ECO:0000256" key="1">
    <source>
        <dbReference type="ARBA" id="ARBA00001933"/>
    </source>
</evidence>
<keyword evidence="7 11" id="KW-0100">Branched-chain amino acid biosynthesis</keyword>
<dbReference type="FunFam" id="3.30.470.10:FF:000002">
    <property type="entry name" value="Branched-chain-amino-acid aminotransferase"/>
    <property type="match status" value="1"/>
</dbReference>
<keyword evidence="4 11" id="KW-0028">Amino-acid biosynthesis</keyword>
<dbReference type="PROSITE" id="PS00770">
    <property type="entry name" value="AA_TRANSFER_CLASS_4"/>
    <property type="match status" value="1"/>
</dbReference>
<dbReference type="InterPro" id="IPR043132">
    <property type="entry name" value="BCAT-like_C"/>
</dbReference>
<dbReference type="NCBIfam" id="NF009897">
    <property type="entry name" value="PRK13357.1"/>
    <property type="match status" value="1"/>
</dbReference>
<organism evidence="12 13">
    <name type="scientific">Anaeramoeba ignava</name>
    <name type="common">Anaerobic marine amoeba</name>
    <dbReference type="NCBI Taxonomy" id="1746090"/>
    <lineage>
        <taxon>Eukaryota</taxon>
        <taxon>Metamonada</taxon>
        <taxon>Anaeramoebidae</taxon>
        <taxon>Anaeramoeba</taxon>
    </lineage>
</organism>
<dbReference type="InterPro" id="IPR001544">
    <property type="entry name" value="Aminotrans_IV"/>
</dbReference>
<evidence type="ECO:0000256" key="8">
    <source>
        <dbReference type="PIRSR" id="PIRSR006468-1"/>
    </source>
</evidence>
<dbReference type="InterPro" id="IPR043131">
    <property type="entry name" value="BCAT-like_N"/>
</dbReference>
<comment type="catalytic activity">
    <reaction evidence="11">
        <text>L-valine + 2-oxoglutarate = 3-methyl-2-oxobutanoate + L-glutamate</text>
        <dbReference type="Rhea" id="RHEA:24813"/>
        <dbReference type="ChEBI" id="CHEBI:11851"/>
        <dbReference type="ChEBI" id="CHEBI:16810"/>
        <dbReference type="ChEBI" id="CHEBI:29985"/>
        <dbReference type="ChEBI" id="CHEBI:57762"/>
        <dbReference type="EC" id="2.6.1.42"/>
    </reaction>
</comment>
<comment type="catalytic activity">
    <reaction evidence="11">
        <text>L-leucine + 2-oxoglutarate = 4-methyl-2-oxopentanoate + L-glutamate</text>
        <dbReference type="Rhea" id="RHEA:18321"/>
        <dbReference type="ChEBI" id="CHEBI:16810"/>
        <dbReference type="ChEBI" id="CHEBI:17865"/>
        <dbReference type="ChEBI" id="CHEBI:29985"/>
        <dbReference type="ChEBI" id="CHEBI:57427"/>
        <dbReference type="EC" id="2.6.1.42"/>
    </reaction>
</comment>
<dbReference type="GO" id="GO:0009082">
    <property type="term" value="P:branched-chain amino acid biosynthetic process"/>
    <property type="evidence" value="ECO:0007669"/>
    <property type="project" value="UniProtKB-KW"/>
</dbReference>
<evidence type="ECO:0000256" key="10">
    <source>
        <dbReference type="RuleBase" id="RU004516"/>
    </source>
</evidence>
<dbReference type="Gene3D" id="3.30.470.10">
    <property type="match status" value="1"/>
</dbReference>
<keyword evidence="3 11" id="KW-0032">Aminotransferase</keyword>
<protein>
    <recommendedName>
        <fullName evidence="11">Branched-chain-amino-acid aminotransferase</fullName>
        <ecNumber evidence="11">2.6.1.42</ecNumber>
    </recommendedName>
</protein>
<dbReference type="CDD" id="cd01557">
    <property type="entry name" value="BCAT_beta_family"/>
    <property type="match status" value="1"/>
</dbReference>
<evidence type="ECO:0000256" key="11">
    <source>
        <dbReference type="RuleBase" id="RU004517"/>
    </source>
</evidence>
<dbReference type="FunFam" id="3.20.10.10:FF:000004">
    <property type="entry name" value="Branched-chain-amino-acid aminotransferase"/>
    <property type="match status" value="1"/>
</dbReference>
<reference evidence="12" key="1">
    <citation type="submission" date="2022-10" db="EMBL/GenBank/DDBJ databases">
        <title>Novel sulphate-reducing endosymbionts in the free-living metamonad Anaeramoeba.</title>
        <authorList>
            <person name="Jerlstrom-Hultqvist J."/>
            <person name="Cepicka I."/>
            <person name="Gallot-Lavallee L."/>
            <person name="Salas-Leiva D."/>
            <person name="Curtis B.A."/>
            <person name="Zahonova K."/>
            <person name="Pipaliya S."/>
            <person name="Dacks J."/>
            <person name="Roger A.J."/>
        </authorList>
    </citation>
    <scope>NUCLEOTIDE SEQUENCE</scope>
    <source>
        <strain evidence="12">BMAN</strain>
    </source>
</reference>
<dbReference type="InterPro" id="IPR018300">
    <property type="entry name" value="Aminotrans_IV_CS"/>
</dbReference>
<evidence type="ECO:0000313" key="13">
    <source>
        <dbReference type="Proteomes" id="UP001149090"/>
    </source>
</evidence>
<dbReference type="Gene3D" id="3.20.10.10">
    <property type="entry name" value="D-amino Acid Aminotransferase, subunit A, domain 2"/>
    <property type="match status" value="1"/>
</dbReference>
<dbReference type="InterPro" id="IPR036038">
    <property type="entry name" value="Aminotransferase-like"/>
</dbReference>
<dbReference type="AlphaFoldDB" id="A0A9Q0LFL5"/>
<feature type="modified residue" description="N6-(pyridoxal phosphate)lysine" evidence="8">
    <location>
        <position position="214"/>
    </location>
</feature>
<comment type="cofactor">
    <cofactor evidence="1 10">
        <name>pyridoxal 5'-phosphate</name>
        <dbReference type="ChEBI" id="CHEBI:597326"/>
    </cofactor>
</comment>
<dbReference type="GO" id="GO:0004084">
    <property type="term" value="F:branched-chain-amino-acid transaminase activity"/>
    <property type="evidence" value="ECO:0007669"/>
    <property type="project" value="UniProtKB-EC"/>
</dbReference>
<dbReference type="NCBIfam" id="TIGR01123">
    <property type="entry name" value="ilvE_II"/>
    <property type="match status" value="1"/>
</dbReference>
<evidence type="ECO:0000256" key="3">
    <source>
        <dbReference type="ARBA" id="ARBA00022576"/>
    </source>
</evidence>
<accession>A0A9Q0LFL5</accession>
<dbReference type="InterPro" id="IPR005786">
    <property type="entry name" value="B_amino_transII"/>
</dbReference>
<evidence type="ECO:0000313" key="12">
    <source>
        <dbReference type="EMBL" id="KAJ5071545.1"/>
    </source>
</evidence>
<dbReference type="OrthoDB" id="1732691at2759"/>
<dbReference type="EC" id="2.6.1.42" evidence="11"/>
<dbReference type="Pfam" id="PF01063">
    <property type="entry name" value="Aminotran_4"/>
    <property type="match status" value="1"/>
</dbReference>
<proteinExistence type="inferred from homology"/>
<comment type="catalytic activity">
    <reaction evidence="11">
        <text>L-isoleucine + 2-oxoglutarate = (S)-3-methyl-2-oxopentanoate + L-glutamate</text>
        <dbReference type="Rhea" id="RHEA:24801"/>
        <dbReference type="ChEBI" id="CHEBI:16810"/>
        <dbReference type="ChEBI" id="CHEBI:29985"/>
        <dbReference type="ChEBI" id="CHEBI:35146"/>
        <dbReference type="ChEBI" id="CHEBI:58045"/>
        <dbReference type="EC" id="2.6.1.42"/>
    </reaction>
</comment>
<comment type="caution">
    <text evidence="12">The sequence shown here is derived from an EMBL/GenBank/DDBJ whole genome shotgun (WGS) entry which is preliminary data.</text>
</comment>
<evidence type="ECO:0000256" key="7">
    <source>
        <dbReference type="ARBA" id="ARBA00023304"/>
    </source>
</evidence>
<dbReference type="PANTHER" id="PTHR11825">
    <property type="entry name" value="SUBGROUP IIII AMINOTRANSFERASE"/>
    <property type="match status" value="1"/>
</dbReference>
<dbReference type="InterPro" id="IPR033939">
    <property type="entry name" value="BCAT_family"/>
</dbReference>
<keyword evidence="13" id="KW-1185">Reference proteome</keyword>
<dbReference type="GO" id="GO:0008652">
    <property type="term" value="P:amino acid biosynthetic process"/>
    <property type="evidence" value="ECO:0007669"/>
    <property type="project" value="UniProtKB-KW"/>
</dbReference>
<sequence>MEKNSEIYPFLEKGEFPDIDSTKLKIELTKNPKKKPEPDAMKFGINFTDHMLEVDWIKDQGFSAPRILPYHNFQMDPATMVLHYSVEGFEGMKAYKDKNKNVRLFRPEQNMKRFLNTAKRLALPDFNPDELLKCLEKLVLIDADWIPEKEDFSLYIRPTIIGTTPALGLRTPTSMKIYVILSPVGPYFSAFKPLKLWAEDEYCRAWVGGTGNAKLGGNYGPTLLPGMKALEKGCEQILWLYGPEKKITEVGAMNLFGFWKNKDGEDELITASLDDGLILPGITRDSILTLARGWGEFKVSEKDWNIEELMEAVKENRMYEMFGAGTAAIVSPINVINFHGQEYKIPLDPDDPNSGAGKITKRIKKEIIGIQYGEIEHPWSVILKDK</sequence>
<evidence type="ECO:0000256" key="5">
    <source>
        <dbReference type="ARBA" id="ARBA00022679"/>
    </source>
</evidence>
<dbReference type="EMBL" id="JAPDFW010000087">
    <property type="protein sequence ID" value="KAJ5071545.1"/>
    <property type="molecule type" value="Genomic_DNA"/>
</dbReference>
<evidence type="ECO:0000256" key="6">
    <source>
        <dbReference type="ARBA" id="ARBA00022898"/>
    </source>
</evidence>
<name>A0A9Q0LFL5_ANAIG</name>
<keyword evidence="5 11" id="KW-0808">Transferase</keyword>
<gene>
    <name evidence="12" type="ORF">M0811_10177</name>
</gene>
<evidence type="ECO:0000256" key="9">
    <source>
        <dbReference type="RuleBase" id="RU004106"/>
    </source>
</evidence>
<keyword evidence="6 10" id="KW-0663">Pyridoxal phosphate</keyword>